<evidence type="ECO:0000313" key="9">
    <source>
        <dbReference type="EMBL" id="GAL07207.1"/>
    </source>
</evidence>
<dbReference type="EMBL" id="BBMN01000015">
    <property type="protein sequence ID" value="GAL07207.1"/>
    <property type="molecule type" value="Genomic_DNA"/>
</dbReference>
<gene>
    <name evidence="9" type="ORF">JCM19237_4623</name>
</gene>
<evidence type="ECO:0000256" key="5">
    <source>
        <dbReference type="ARBA" id="ARBA00022692"/>
    </source>
</evidence>
<protein>
    <submittedName>
        <fullName evidence="9">Arginine ABC transporter permease protein ArtQ</fullName>
    </submittedName>
</protein>
<evidence type="ECO:0000256" key="7">
    <source>
        <dbReference type="ARBA" id="ARBA00023136"/>
    </source>
</evidence>
<dbReference type="Gene3D" id="1.10.3720.10">
    <property type="entry name" value="MetI-like"/>
    <property type="match status" value="1"/>
</dbReference>
<dbReference type="Proteomes" id="UP000029227">
    <property type="component" value="Unassembled WGS sequence"/>
</dbReference>
<dbReference type="AlphaFoldDB" id="A0A090RI47"/>
<keyword evidence="5 8" id="KW-0812">Transmembrane</keyword>
<evidence type="ECO:0000256" key="1">
    <source>
        <dbReference type="ARBA" id="ARBA00004429"/>
    </source>
</evidence>
<keyword evidence="3" id="KW-1003">Cell membrane</keyword>
<dbReference type="GO" id="GO:0022857">
    <property type="term" value="F:transmembrane transporter activity"/>
    <property type="evidence" value="ECO:0007669"/>
    <property type="project" value="InterPro"/>
</dbReference>
<sequence length="93" mass="10016">MALSGYALTLLEASWVTIQLSFASVAVGLALAVLFAGGEMSRYRVIAWPTTALVTVLRGLPELLIVLFIFFGSTQVLFMITGEFIELSPFISG</sequence>
<dbReference type="GO" id="GO:0043190">
    <property type="term" value="C:ATP-binding cassette (ABC) transporter complex"/>
    <property type="evidence" value="ECO:0007669"/>
    <property type="project" value="InterPro"/>
</dbReference>
<feature type="transmembrane region" description="Helical" evidence="8">
    <location>
        <begin position="20"/>
        <end position="38"/>
    </location>
</feature>
<dbReference type="eggNOG" id="COG4215">
    <property type="taxonomic scope" value="Bacteria"/>
</dbReference>
<organism evidence="9 10">
    <name type="scientific">Photobacterium aphoticum</name>
    <dbReference type="NCBI Taxonomy" id="754436"/>
    <lineage>
        <taxon>Bacteria</taxon>
        <taxon>Pseudomonadati</taxon>
        <taxon>Pseudomonadota</taxon>
        <taxon>Gammaproteobacteria</taxon>
        <taxon>Vibrionales</taxon>
        <taxon>Vibrionaceae</taxon>
        <taxon>Photobacterium</taxon>
    </lineage>
</organism>
<dbReference type="PANTHER" id="PTHR30133">
    <property type="entry name" value="CATIONIC AMINO ACID TRANSPORTER, MEMBRANE COMPONENT"/>
    <property type="match status" value="1"/>
</dbReference>
<dbReference type="STRING" id="754436.JCM19237_4623"/>
<keyword evidence="7 8" id="KW-0472">Membrane</keyword>
<dbReference type="NCBIfam" id="TIGR01726">
    <property type="entry name" value="HEQRo_perm_3TM"/>
    <property type="match status" value="1"/>
</dbReference>
<proteinExistence type="predicted"/>
<evidence type="ECO:0000256" key="4">
    <source>
        <dbReference type="ARBA" id="ARBA00022519"/>
    </source>
</evidence>
<dbReference type="SUPFAM" id="SSF161098">
    <property type="entry name" value="MetI-like"/>
    <property type="match status" value="1"/>
</dbReference>
<name>A0A090RI47_9GAMM</name>
<dbReference type="InterPro" id="IPR010065">
    <property type="entry name" value="AA_ABC_transptr_permease_3TM"/>
</dbReference>
<evidence type="ECO:0000256" key="6">
    <source>
        <dbReference type="ARBA" id="ARBA00022989"/>
    </source>
</evidence>
<dbReference type="PANTHER" id="PTHR30133:SF2">
    <property type="entry name" value="ARGININE ABC TRANSPORTER PERMEASE PROTEIN ARTQ"/>
    <property type="match status" value="1"/>
</dbReference>
<keyword evidence="2" id="KW-0813">Transport</keyword>
<reference evidence="9 10" key="1">
    <citation type="journal article" date="2014" name="Genome Announc.">
        <title>Draft Genome Sequences of Two Vibrionaceae Species, Vibrio ponticus C121 and Photobacterium aphoticum C119, Isolated as Coral Reef Microbiota.</title>
        <authorList>
            <person name="Al-saari N."/>
            <person name="Meirelles P.M."/>
            <person name="Mino S."/>
            <person name="Suda W."/>
            <person name="Oshima K."/>
            <person name="Hattori M."/>
            <person name="Ohkuma M."/>
            <person name="Thompson F.L."/>
            <person name="Gomez-Gil B."/>
            <person name="Sawabe T."/>
            <person name="Sawabe T."/>
        </authorList>
    </citation>
    <scope>NUCLEOTIDE SEQUENCE [LARGE SCALE GENOMIC DNA]</scope>
    <source>
        <strain evidence="9 10">JCM 19237</strain>
    </source>
</reference>
<comment type="subcellular location">
    <subcellularLocation>
        <location evidence="1">Cell inner membrane</location>
        <topology evidence="1">Multi-pass membrane protein</topology>
    </subcellularLocation>
</comment>
<feature type="transmembrane region" description="Helical" evidence="8">
    <location>
        <begin position="59"/>
        <end position="80"/>
    </location>
</feature>
<dbReference type="InterPro" id="IPR035906">
    <property type="entry name" value="MetI-like_sf"/>
</dbReference>
<evidence type="ECO:0000313" key="10">
    <source>
        <dbReference type="Proteomes" id="UP000029227"/>
    </source>
</evidence>
<keyword evidence="4" id="KW-0997">Cell inner membrane</keyword>
<evidence type="ECO:0000256" key="8">
    <source>
        <dbReference type="SAM" id="Phobius"/>
    </source>
</evidence>
<accession>A0A090RI47</accession>
<dbReference type="InterPro" id="IPR051613">
    <property type="entry name" value="ABC_transp_permease_HisMQ"/>
</dbReference>
<evidence type="ECO:0000256" key="2">
    <source>
        <dbReference type="ARBA" id="ARBA00022448"/>
    </source>
</evidence>
<keyword evidence="6 8" id="KW-1133">Transmembrane helix</keyword>
<evidence type="ECO:0000256" key="3">
    <source>
        <dbReference type="ARBA" id="ARBA00022475"/>
    </source>
</evidence>
<comment type="caution">
    <text evidence="9">The sequence shown here is derived from an EMBL/GenBank/DDBJ whole genome shotgun (WGS) entry which is preliminary data.</text>
</comment>